<evidence type="ECO:0000256" key="1">
    <source>
        <dbReference type="SAM" id="MobiDB-lite"/>
    </source>
</evidence>
<evidence type="ECO:0000313" key="4">
    <source>
        <dbReference type="WBParaSite" id="GPUH_0000139701-mRNA-1"/>
    </source>
</evidence>
<dbReference type="PANTHER" id="PTHR19863:SF5">
    <property type="entry name" value="WD REPEAT-CONTAINING PROTEIN 47"/>
    <property type="match status" value="1"/>
</dbReference>
<accession>A0A183CY53</accession>
<dbReference type="WBParaSite" id="GPUH_0000139701-mRNA-1">
    <property type="protein sequence ID" value="GPUH_0000139701-mRNA-1"/>
    <property type="gene ID" value="GPUH_0000139701"/>
</dbReference>
<feature type="region of interest" description="Disordered" evidence="1">
    <location>
        <begin position="1"/>
        <end position="24"/>
    </location>
</feature>
<dbReference type="Proteomes" id="UP000271098">
    <property type="component" value="Unassembled WGS sequence"/>
</dbReference>
<dbReference type="OrthoDB" id="187712at2759"/>
<reference evidence="2 3" key="2">
    <citation type="submission" date="2018-11" db="EMBL/GenBank/DDBJ databases">
        <authorList>
            <consortium name="Pathogen Informatics"/>
        </authorList>
    </citation>
    <scope>NUCLEOTIDE SEQUENCE [LARGE SCALE GENOMIC DNA]</scope>
</reference>
<dbReference type="InterPro" id="IPR040067">
    <property type="entry name" value="WDR47"/>
</dbReference>
<protein>
    <submittedName>
        <fullName evidence="4">WD_REPEATS_REGION domain-containing protein</fullName>
    </submittedName>
</protein>
<gene>
    <name evidence="2" type="ORF">GPUH_LOCUS1392</name>
</gene>
<dbReference type="AlphaFoldDB" id="A0A183CY53"/>
<dbReference type="EMBL" id="UYRT01001666">
    <property type="protein sequence ID" value="VDK29949.1"/>
    <property type="molecule type" value="Genomic_DNA"/>
</dbReference>
<feature type="region of interest" description="Disordered" evidence="1">
    <location>
        <begin position="56"/>
        <end position="80"/>
    </location>
</feature>
<organism evidence="4">
    <name type="scientific">Gongylonema pulchrum</name>
    <dbReference type="NCBI Taxonomy" id="637853"/>
    <lineage>
        <taxon>Eukaryota</taxon>
        <taxon>Metazoa</taxon>
        <taxon>Ecdysozoa</taxon>
        <taxon>Nematoda</taxon>
        <taxon>Chromadorea</taxon>
        <taxon>Rhabditida</taxon>
        <taxon>Spirurina</taxon>
        <taxon>Spiruromorpha</taxon>
        <taxon>Spiruroidea</taxon>
        <taxon>Gongylonematidae</taxon>
        <taxon>Gongylonema</taxon>
    </lineage>
</organism>
<evidence type="ECO:0000313" key="2">
    <source>
        <dbReference type="EMBL" id="VDK29949.1"/>
    </source>
</evidence>
<feature type="compositionally biased region" description="Gly residues" evidence="1">
    <location>
        <begin position="1"/>
        <end position="10"/>
    </location>
</feature>
<evidence type="ECO:0000313" key="3">
    <source>
        <dbReference type="Proteomes" id="UP000271098"/>
    </source>
</evidence>
<name>A0A183CY53_9BILA</name>
<reference evidence="4" key="1">
    <citation type="submission" date="2016-06" db="UniProtKB">
        <authorList>
            <consortium name="WormBaseParasite"/>
        </authorList>
    </citation>
    <scope>IDENTIFICATION</scope>
</reference>
<keyword evidence="3" id="KW-1185">Reference proteome</keyword>
<proteinExistence type="predicted"/>
<sequence length="144" mass="15156">MMQVNTGGGSDPSSAMPCGDAPSAAADYAPRKTAAPSYMPSTIPKAPAPMIPAAMTTSQVHMRPVKTERSPVRRSASTVGVPSIAASIPQAPCSSSGLSVQYEDAQAIRAVAFHPSGRFFALGTNSKQMLVCKYPDLRKFKYVH</sequence>
<dbReference type="PANTHER" id="PTHR19863">
    <property type="entry name" value="NEMITIN (NEURONAL ENRICHED MAP INTERACTING PROTEIN) HOMOLOG"/>
    <property type="match status" value="1"/>
</dbReference>